<organism evidence="1">
    <name type="scientific">hydrothermal vent metagenome</name>
    <dbReference type="NCBI Taxonomy" id="652676"/>
    <lineage>
        <taxon>unclassified sequences</taxon>
        <taxon>metagenomes</taxon>
        <taxon>ecological metagenomes</taxon>
    </lineage>
</organism>
<dbReference type="AlphaFoldDB" id="A0A3B0VHF0"/>
<dbReference type="EMBL" id="UOEU01001001">
    <property type="protein sequence ID" value="VAW43018.1"/>
    <property type="molecule type" value="Genomic_DNA"/>
</dbReference>
<protein>
    <submittedName>
        <fullName evidence="1">Uncharacterized protein</fullName>
    </submittedName>
</protein>
<evidence type="ECO:0000313" key="1">
    <source>
        <dbReference type="EMBL" id="VAW43018.1"/>
    </source>
</evidence>
<name>A0A3B0VHF0_9ZZZZ</name>
<reference evidence="1" key="1">
    <citation type="submission" date="2018-06" db="EMBL/GenBank/DDBJ databases">
        <authorList>
            <person name="Zhirakovskaya E."/>
        </authorList>
    </citation>
    <scope>NUCLEOTIDE SEQUENCE</scope>
</reference>
<accession>A0A3B0VHF0</accession>
<gene>
    <name evidence="1" type="ORF">MNBD_CHLOROFLEXI01-1629</name>
</gene>
<proteinExistence type="predicted"/>
<sequence>MNVGMMWLDDDGKRSIEEKVSRAVEYYQEKYGRLPEICFVNQAMLAVEKHVGKVTVQPNNTILPHHFWLGMEAS</sequence>